<sequence>MSQDYKNLSLTPEQQQRFNQIDTNKSGSIEAIEVSKMYNFEFPETSAAQLLRAITNKSSLTAKDFPVFDAWMMRFYKVFGEFSNGSPYVQNVVPAIQRTKLIVGDQLVTHLVKKFGGNAQGITFGQFLSICSYILLCGKIMQNFDTQQKGCLNIDYNGLISLGLWFI</sequence>
<dbReference type="OrthoDB" id="186625at2759"/>
<protein>
    <submittedName>
        <fullName evidence="3">Programmed cell death protein-like protein</fullName>
    </submittedName>
</protein>
<dbReference type="EMBL" id="KI546040">
    <property type="protein sequence ID" value="EST47451.1"/>
    <property type="molecule type" value="Genomic_DNA"/>
</dbReference>
<dbReference type="PROSITE" id="PS00018">
    <property type="entry name" value="EF_HAND_1"/>
    <property type="match status" value="1"/>
</dbReference>
<dbReference type="SUPFAM" id="SSF47473">
    <property type="entry name" value="EF-hand"/>
    <property type="match status" value="1"/>
</dbReference>
<dbReference type="InterPro" id="IPR018247">
    <property type="entry name" value="EF_Hand_1_Ca_BS"/>
</dbReference>
<gene>
    <name evidence="2" type="ORF">SS50377_12437</name>
    <name evidence="3" type="ORF">SS50377_26940</name>
</gene>
<proteinExistence type="predicted"/>
<evidence type="ECO:0000256" key="1">
    <source>
        <dbReference type="ARBA" id="ARBA00022837"/>
    </source>
</evidence>
<dbReference type="Proteomes" id="UP000018208">
    <property type="component" value="Unassembled WGS sequence"/>
</dbReference>
<keyword evidence="4" id="KW-1185">Reference proteome</keyword>
<dbReference type="Gene3D" id="1.10.238.10">
    <property type="entry name" value="EF-hand"/>
    <property type="match status" value="1"/>
</dbReference>
<organism evidence="2">
    <name type="scientific">Spironucleus salmonicida</name>
    <dbReference type="NCBI Taxonomy" id="348837"/>
    <lineage>
        <taxon>Eukaryota</taxon>
        <taxon>Metamonada</taxon>
        <taxon>Diplomonadida</taxon>
        <taxon>Hexamitidae</taxon>
        <taxon>Hexamitinae</taxon>
        <taxon>Spironucleus</taxon>
    </lineage>
</organism>
<reference evidence="3" key="2">
    <citation type="submission" date="2020-12" db="EMBL/GenBank/DDBJ databases">
        <title>New Spironucleus salmonicida genome in near-complete chromosomes.</title>
        <authorList>
            <person name="Xu F."/>
            <person name="Kurt Z."/>
            <person name="Jimenez-Gonzalez A."/>
            <person name="Astvaldsson A."/>
            <person name="Andersson J.O."/>
            <person name="Svard S.G."/>
        </authorList>
    </citation>
    <scope>NUCLEOTIDE SEQUENCE</scope>
    <source>
        <strain evidence="3">ATCC 50377</strain>
    </source>
</reference>
<reference evidence="2 3" key="1">
    <citation type="journal article" date="2014" name="PLoS Genet.">
        <title>The Genome of Spironucleus salmonicida Highlights a Fish Pathogen Adapted to Fluctuating Environments.</title>
        <authorList>
            <person name="Xu F."/>
            <person name="Jerlstrom-Hultqvist J."/>
            <person name="Einarsson E."/>
            <person name="Astvaldsson A."/>
            <person name="Svard S.G."/>
            <person name="Andersson J.O."/>
        </authorList>
    </citation>
    <scope>NUCLEOTIDE SEQUENCE</scope>
    <source>
        <strain evidence="3">ATCC 50377</strain>
    </source>
</reference>
<dbReference type="EMBL" id="AUWU02000007">
    <property type="protein sequence ID" value="KAH0570654.1"/>
    <property type="molecule type" value="Genomic_DNA"/>
</dbReference>
<evidence type="ECO:0000313" key="3">
    <source>
        <dbReference type="EMBL" id="KAH0570654.1"/>
    </source>
</evidence>
<dbReference type="InterPro" id="IPR011992">
    <property type="entry name" value="EF-hand-dom_pair"/>
</dbReference>
<name>V6LUR8_9EUKA</name>
<keyword evidence="1" id="KW-0106">Calcium</keyword>
<dbReference type="AlphaFoldDB" id="V6LUR8"/>
<dbReference type="VEuPathDB" id="GiardiaDB:SS50377_26940"/>
<accession>V6LUR8</accession>
<evidence type="ECO:0000313" key="4">
    <source>
        <dbReference type="Proteomes" id="UP000018208"/>
    </source>
</evidence>
<evidence type="ECO:0000313" key="2">
    <source>
        <dbReference type="EMBL" id="EST47451.1"/>
    </source>
</evidence>